<evidence type="ECO:0000259" key="2">
    <source>
        <dbReference type="Pfam" id="PF07811"/>
    </source>
</evidence>
<name>A0ABT3YAP0_9HYPH</name>
<organism evidence="3 4">
    <name type="scientific">Hoeflea ulvae</name>
    <dbReference type="NCBI Taxonomy" id="2983764"/>
    <lineage>
        <taxon>Bacteria</taxon>
        <taxon>Pseudomonadati</taxon>
        <taxon>Pseudomonadota</taxon>
        <taxon>Alphaproteobacteria</taxon>
        <taxon>Hyphomicrobiales</taxon>
        <taxon>Rhizobiaceae</taxon>
        <taxon>Hoeflea</taxon>
    </lineage>
</organism>
<accession>A0ABT3YAP0</accession>
<keyword evidence="1" id="KW-0472">Membrane</keyword>
<protein>
    <submittedName>
        <fullName evidence="3">Pilus assembly protein</fullName>
    </submittedName>
</protein>
<proteinExistence type="predicted"/>
<feature type="domain" description="TadE-like" evidence="2">
    <location>
        <begin position="31"/>
        <end position="70"/>
    </location>
</feature>
<comment type="caution">
    <text evidence="3">The sequence shown here is derived from an EMBL/GenBank/DDBJ whole genome shotgun (WGS) entry which is preliminary data.</text>
</comment>
<keyword evidence="1" id="KW-1133">Transmembrane helix</keyword>
<dbReference type="Pfam" id="PF07811">
    <property type="entry name" value="TadE"/>
    <property type="match status" value="1"/>
</dbReference>
<keyword evidence="1" id="KW-0812">Transmembrane</keyword>
<sequence length="211" mass="24345">MNLDKPANELHTPPQQRWRRLFARLRRSRDGSAAIEFAMLAFPFFILIFAIIEAFIAFAGEQLLENAVDTMGRQIRTGQITGYDPARATYLDKDEFRTRFCAEIVLMIKCAAEEDPDDQKLYLDVREFADFSDIPNFIPKVSNDQFADLDDSGFAYDPGGPQTINIVRAYYRWEVMTDLVRPYISNIRKAGEMPRDYLMVATAAFRNENYP</sequence>
<dbReference type="Proteomes" id="UP001081283">
    <property type="component" value="Unassembled WGS sequence"/>
</dbReference>
<keyword evidence="4" id="KW-1185">Reference proteome</keyword>
<evidence type="ECO:0000313" key="4">
    <source>
        <dbReference type="Proteomes" id="UP001081283"/>
    </source>
</evidence>
<evidence type="ECO:0000256" key="1">
    <source>
        <dbReference type="SAM" id="Phobius"/>
    </source>
</evidence>
<dbReference type="EMBL" id="JAOVZQ010000001">
    <property type="protein sequence ID" value="MCY0092951.1"/>
    <property type="molecule type" value="Genomic_DNA"/>
</dbReference>
<dbReference type="RefSeq" id="WP_267610934.1">
    <property type="nucleotide sequence ID" value="NZ_JAOVZQ010000001.1"/>
</dbReference>
<dbReference type="InterPro" id="IPR012495">
    <property type="entry name" value="TadE-like_dom"/>
</dbReference>
<gene>
    <name evidence="3" type="ORF">OEG82_02695</name>
</gene>
<feature type="transmembrane region" description="Helical" evidence="1">
    <location>
        <begin position="34"/>
        <end position="58"/>
    </location>
</feature>
<evidence type="ECO:0000313" key="3">
    <source>
        <dbReference type="EMBL" id="MCY0092951.1"/>
    </source>
</evidence>
<reference evidence="3" key="1">
    <citation type="submission" date="2022-10" db="EMBL/GenBank/DDBJ databases">
        <title>Hoeflea sp. J2-29, isolated from marine algae.</title>
        <authorList>
            <person name="Kristyanto S."/>
            <person name="Kim J.M."/>
            <person name="Jeon C.O."/>
        </authorList>
    </citation>
    <scope>NUCLEOTIDE SEQUENCE</scope>
    <source>
        <strain evidence="3">J2-29</strain>
    </source>
</reference>